<dbReference type="InParanoid" id="J4GN57"/>
<dbReference type="SUPFAM" id="SSF51445">
    <property type="entry name" value="(Trans)glycosidases"/>
    <property type="match status" value="1"/>
</dbReference>
<dbReference type="InterPro" id="IPR017853">
    <property type="entry name" value="GH"/>
</dbReference>
<dbReference type="OrthoDB" id="406864at2759"/>
<dbReference type="AlphaFoldDB" id="J4GN57"/>
<keyword evidence="2" id="KW-1185">Reference proteome</keyword>
<sequence length="272" mass="29111">MLFMCSTAEMAVCMPSVRPFFTQVGHNAQIFPLLPTVIQNRAFQQVTPNTTEALEPWTAIGDAQLTVIADTVPVSSALPNSLQVVIPGDASGTVGFANPGYWGEHPRRFIIVTSVLHSNIDTLTPLLPAGIKVDPSWTYDASLYYRFPSVSSSALTLTLGLLSSANSVLASNSITISPSSDWAQIALTLTPSATPANNNNTFFVTFDGEQAAGETVHFALLSLFPPTWKGQANGMRADIAETLADMKPAFFRFPGGNNLEASLQALTDRCTI</sequence>
<reference evidence="1 2" key="1">
    <citation type="journal article" date="2012" name="Appl. Environ. Microbiol.">
        <title>Short-read sequencing for genomic analysis of the brown rot fungus Fibroporia radiculosa.</title>
        <authorList>
            <person name="Tang J.D."/>
            <person name="Perkins A.D."/>
            <person name="Sonstegard T.S."/>
            <person name="Schroeder S.G."/>
            <person name="Burgess S.C."/>
            <person name="Diehl S.V."/>
        </authorList>
    </citation>
    <scope>NUCLEOTIDE SEQUENCE [LARGE SCALE GENOMIC DNA]</scope>
    <source>
        <strain evidence="1 2">TFFH 294</strain>
    </source>
</reference>
<organism evidence="1 2">
    <name type="scientific">Fibroporia radiculosa</name>
    <dbReference type="NCBI Taxonomy" id="599839"/>
    <lineage>
        <taxon>Eukaryota</taxon>
        <taxon>Fungi</taxon>
        <taxon>Dikarya</taxon>
        <taxon>Basidiomycota</taxon>
        <taxon>Agaricomycotina</taxon>
        <taxon>Agaricomycetes</taxon>
        <taxon>Polyporales</taxon>
        <taxon>Fibroporiaceae</taxon>
        <taxon>Fibroporia</taxon>
    </lineage>
</organism>
<accession>J4GN57</accession>
<proteinExistence type="predicted"/>
<name>J4GN57_9APHY</name>
<dbReference type="GeneID" id="24095721"/>
<dbReference type="GO" id="GO:0046556">
    <property type="term" value="F:alpha-L-arabinofuranosidase activity"/>
    <property type="evidence" value="ECO:0007669"/>
    <property type="project" value="TreeGrafter"/>
</dbReference>
<dbReference type="Gene3D" id="2.60.120.260">
    <property type="entry name" value="Galactose-binding domain-like"/>
    <property type="match status" value="1"/>
</dbReference>
<evidence type="ECO:0000313" key="1">
    <source>
        <dbReference type="EMBL" id="CCM00810.1"/>
    </source>
</evidence>
<gene>
    <name evidence="1" type="ORF">FIBRA_02852</name>
</gene>
<dbReference type="PANTHER" id="PTHR31776:SF0">
    <property type="entry name" value="ALPHA-L-ARABINOFURANOSIDASE 1"/>
    <property type="match status" value="1"/>
</dbReference>
<dbReference type="RefSeq" id="XP_012180093.1">
    <property type="nucleotide sequence ID" value="XM_012324703.1"/>
</dbReference>
<dbReference type="HOGENOM" id="CLU_1023201_0_0_1"/>
<dbReference type="Proteomes" id="UP000006352">
    <property type="component" value="Unassembled WGS sequence"/>
</dbReference>
<evidence type="ECO:0000313" key="2">
    <source>
        <dbReference type="Proteomes" id="UP000006352"/>
    </source>
</evidence>
<dbReference type="STRING" id="599839.J4GN57"/>
<protein>
    <submittedName>
        <fullName evidence="1">Uncharacterized protein</fullName>
    </submittedName>
</protein>
<dbReference type="EMBL" id="HE797005">
    <property type="protein sequence ID" value="CCM00810.1"/>
    <property type="molecule type" value="Genomic_DNA"/>
</dbReference>
<dbReference type="InterPro" id="IPR051563">
    <property type="entry name" value="Glycosyl_Hydrolase_51"/>
</dbReference>
<dbReference type="Gene3D" id="3.20.20.80">
    <property type="entry name" value="Glycosidases"/>
    <property type="match status" value="1"/>
</dbReference>
<dbReference type="PANTHER" id="PTHR31776">
    <property type="entry name" value="ALPHA-L-ARABINOFURANOSIDASE 1"/>
    <property type="match status" value="1"/>
</dbReference>